<protein>
    <submittedName>
        <fullName evidence="12">ATP-binding cassette, subfamily B</fullName>
    </submittedName>
</protein>
<evidence type="ECO:0000259" key="10">
    <source>
        <dbReference type="PROSITE" id="PS50893"/>
    </source>
</evidence>
<dbReference type="GO" id="GO:0016887">
    <property type="term" value="F:ATP hydrolysis activity"/>
    <property type="evidence" value="ECO:0007669"/>
    <property type="project" value="InterPro"/>
</dbReference>
<feature type="transmembrane region" description="Helical" evidence="9">
    <location>
        <begin position="25"/>
        <end position="45"/>
    </location>
</feature>
<evidence type="ECO:0000313" key="13">
    <source>
        <dbReference type="Proteomes" id="UP000317593"/>
    </source>
</evidence>
<keyword evidence="2" id="KW-0813">Transport</keyword>
<dbReference type="GO" id="GO:0015421">
    <property type="term" value="F:ABC-type oligopeptide transporter activity"/>
    <property type="evidence" value="ECO:0007669"/>
    <property type="project" value="TreeGrafter"/>
</dbReference>
<evidence type="ECO:0000256" key="4">
    <source>
        <dbReference type="ARBA" id="ARBA00022692"/>
    </source>
</evidence>
<evidence type="ECO:0000256" key="3">
    <source>
        <dbReference type="ARBA" id="ARBA00022475"/>
    </source>
</evidence>
<dbReference type="PANTHER" id="PTHR43394:SF1">
    <property type="entry name" value="ATP-BINDING CASSETTE SUB-FAMILY B MEMBER 10, MITOCHONDRIAL"/>
    <property type="match status" value="1"/>
</dbReference>
<keyword evidence="4 9" id="KW-0812">Transmembrane</keyword>
<accession>A0A521E3S3</accession>
<gene>
    <name evidence="12" type="ORF">SAMN06265218_11332</name>
</gene>
<evidence type="ECO:0000256" key="8">
    <source>
        <dbReference type="ARBA" id="ARBA00023136"/>
    </source>
</evidence>
<dbReference type="PROSITE" id="PS50893">
    <property type="entry name" value="ABC_TRANSPORTER_2"/>
    <property type="match status" value="1"/>
</dbReference>
<dbReference type="EMBL" id="FXTH01000013">
    <property type="protein sequence ID" value="SMO78583.1"/>
    <property type="molecule type" value="Genomic_DNA"/>
</dbReference>
<dbReference type="Pfam" id="PF00664">
    <property type="entry name" value="ABC_membrane"/>
    <property type="match status" value="1"/>
</dbReference>
<name>A0A521E3S3_9BACT</name>
<dbReference type="Gene3D" id="1.20.1560.10">
    <property type="entry name" value="ABC transporter type 1, transmembrane domain"/>
    <property type="match status" value="1"/>
</dbReference>
<dbReference type="SMART" id="SM00382">
    <property type="entry name" value="AAA"/>
    <property type="match status" value="1"/>
</dbReference>
<evidence type="ECO:0000259" key="11">
    <source>
        <dbReference type="PROSITE" id="PS50929"/>
    </source>
</evidence>
<proteinExistence type="predicted"/>
<feature type="domain" description="ABC transmembrane type-1" evidence="11">
    <location>
        <begin position="30"/>
        <end position="312"/>
    </location>
</feature>
<feature type="transmembrane region" description="Helical" evidence="9">
    <location>
        <begin position="65"/>
        <end position="86"/>
    </location>
</feature>
<dbReference type="PANTHER" id="PTHR43394">
    <property type="entry name" value="ATP-DEPENDENT PERMEASE MDL1, MITOCHONDRIAL"/>
    <property type="match status" value="1"/>
</dbReference>
<dbReference type="PROSITE" id="PS50929">
    <property type="entry name" value="ABC_TM1F"/>
    <property type="match status" value="1"/>
</dbReference>
<dbReference type="InterPro" id="IPR011527">
    <property type="entry name" value="ABC1_TM_dom"/>
</dbReference>
<sequence length="594" mass="67655">MSNKQNDNAVDTHLLRRLYQFIKPYRWYVALGIALTLAASFLGTIRPKLTQVAVDDYIRNNDFEGLLWIVVLLIGALVGEFILLVINTYLTRWFGQGTLFNMRNAVFKKIQSLHVQFFDKNPIGRLITRTTSDIEALSDLLSDGVVNIIGDMFRIFFILYFMFSMSWELSLVAISVLPLLFYATFLFKAKVRVSFLNVRDQIARLNSFVQELINGMAVVQLFNKEDRQRGKFRAINDSYKGAYLDTIFYFAIFWPAVEIIASLAMALVIWYGGGRAIMDQVTFGILLAFVQYVRDFFRPIRGLSEKFNTLQSALASSERIFDVLDTPNEVTDPETPRHIDQPRGHIRFDEVSFGYNEQETVLDDVSFEAQPGETIAIVGATGAGKSTIINLLMRFYDIDKGKIFLDGVDIRELTLEELRSNFALVLQENALFSGTIMDNITLGNPEISEEKVIKTARSVEADRFINKLPGGFNFELSERGASLSMGQRQLICFIRAMVYDPTILVLDEATSNIDSETEDIVNRVCDQLMEDRTSIVIAHRLSTIHEADQILVMHKGKIREKGTHGELLQKEKGIYRKLYELQYKEELIPTSKSA</sequence>
<dbReference type="FunFam" id="1.20.1560.10:FF:000011">
    <property type="entry name" value="Multidrug ABC transporter ATP-binding protein"/>
    <property type="match status" value="1"/>
</dbReference>
<dbReference type="GO" id="GO:0005524">
    <property type="term" value="F:ATP binding"/>
    <property type="evidence" value="ECO:0007669"/>
    <property type="project" value="UniProtKB-KW"/>
</dbReference>
<dbReference type="InterPro" id="IPR003439">
    <property type="entry name" value="ABC_transporter-like_ATP-bd"/>
</dbReference>
<feature type="transmembrane region" description="Helical" evidence="9">
    <location>
        <begin position="247"/>
        <end position="271"/>
    </location>
</feature>
<feature type="domain" description="ABC transporter" evidence="10">
    <location>
        <begin position="346"/>
        <end position="580"/>
    </location>
</feature>
<keyword evidence="8 9" id="KW-0472">Membrane</keyword>
<keyword evidence="13" id="KW-1185">Reference proteome</keyword>
<keyword evidence="5" id="KW-0547">Nucleotide-binding</keyword>
<evidence type="ECO:0000256" key="1">
    <source>
        <dbReference type="ARBA" id="ARBA00004651"/>
    </source>
</evidence>
<dbReference type="Pfam" id="PF00005">
    <property type="entry name" value="ABC_tran"/>
    <property type="match status" value="1"/>
</dbReference>
<organism evidence="12 13">
    <name type="scientific">Fodinibius sediminis</name>
    <dbReference type="NCBI Taxonomy" id="1214077"/>
    <lineage>
        <taxon>Bacteria</taxon>
        <taxon>Pseudomonadati</taxon>
        <taxon>Balneolota</taxon>
        <taxon>Balneolia</taxon>
        <taxon>Balneolales</taxon>
        <taxon>Balneolaceae</taxon>
        <taxon>Fodinibius</taxon>
    </lineage>
</organism>
<dbReference type="InterPro" id="IPR027417">
    <property type="entry name" value="P-loop_NTPase"/>
</dbReference>
<dbReference type="CDD" id="cd18544">
    <property type="entry name" value="ABC_6TM_TmrA_like"/>
    <property type="match status" value="1"/>
</dbReference>
<keyword evidence="7 9" id="KW-1133">Transmembrane helix</keyword>
<evidence type="ECO:0000256" key="5">
    <source>
        <dbReference type="ARBA" id="ARBA00022741"/>
    </source>
</evidence>
<dbReference type="OrthoDB" id="9780296at2"/>
<reference evidence="12 13" key="1">
    <citation type="submission" date="2017-05" db="EMBL/GenBank/DDBJ databases">
        <authorList>
            <person name="Varghese N."/>
            <person name="Submissions S."/>
        </authorList>
    </citation>
    <scope>NUCLEOTIDE SEQUENCE [LARGE SCALE GENOMIC DNA]</scope>
    <source>
        <strain evidence="12 13">DSM 21194</strain>
    </source>
</reference>
<dbReference type="InterPro" id="IPR036640">
    <property type="entry name" value="ABC1_TM_sf"/>
</dbReference>
<keyword evidence="3" id="KW-1003">Cell membrane</keyword>
<dbReference type="GO" id="GO:0005886">
    <property type="term" value="C:plasma membrane"/>
    <property type="evidence" value="ECO:0007669"/>
    <property type="project" value="UniProtKB-SubCell"/>
</dbReference>
<dbReference type="Gene3D" id="3.40.50.300">
    <property type="entry name" value="P-loop containing nucleotide triphosphate hydrolases"/>
    <property type="match status" value="1"/>
</dbReference>
<dbReference type="SUPFAM" id="SSF90123">
    <property type="entry name" value="ABC transporter transmembrane region"/>
    <property type="match status" value="1"/>
</dbReference>
<dbReference type="FunFam" id="3.40.50.300:FF:000287">
    <property type="entry name" value="Multidrug ABC transporter ATP-binding protein"/>
    <property type="match status" value="1"/>
</dbReference>
<feature type="transmembrane region" description="Helical" evidence="9">
    <location>
        <begin position="277"/>
        <end position="297"/>
    </location>
</feature>
<evidence type="ECO:0000256" key="9">
    <source>
        <dbReference type="SAM" id="Phobius"/>
    </source>
</evidence>
<evidence type="ECO:0000256" key="7">
    <source>
        <dbReference type="ARBA" id="ARBA00022989"/>
    </source>
</evidence>
<dbReference type="InterPro" id="IPR003593">
    <property type="entry name" value="AAA+_ATPase"/>
</dbReference>
<dbReference type="Proteomes" id="UP000317593">
    <property type="component" value="Unassembled WGS sequence"/>
</dbReference>
<evidence type="ECO:0000313" key="12">
    <source>
        <dbReference type="EMBL" id="SMO78583.1"/>
    </source>
</evidence>
<comment type="subcellular location">
    <subcellularLocation>
        <location evidence="1">Cell membrane</location>
        <topology evidence="1">Multi-pass membrane protein</topology>
    </subcellularLocation>
</comment>
<evidence type="ECO:0000256" key="2">
    <source>
        <dbReference type="ARBA" id="ARBA00022448"/>
    </source>
</evidence>
<evidence type="ECO:0000256" key="6">
    <source>
        <dbReference type="ARBA" id="ARBA00022840"/>
    </source>
</evidence>
<dbReference type="RefSeq" id="WP_142715238.1">
    <property type="nucleotide sequence ID" value="NZ_FXTH01000013.1"/>
</dbReference>
<keyword evidence="6 12" id="KW-0067">ATP-binding</keyword>
<dbReference type="AlphaFoldDB" id="A0A521E3S3"/>
<dbReference type="SUPFAM" id="SSF52540">
    <property type="entry name" value="P-loop containing nucleoside triphosphate hydrolases"/>
    <property type="match status" value="1"/>
</dbReference>
<dbReference type="CDD" id="cd03254">
    <property type="entry name" value="ABCC_Glucan_exporter_like"/>
    <property type="match status" value="1"/>
</dbReference>
<dbReference type="InterPro" id="IPR039421">
    <property type="entry name" value="Type_1_exporter"/>
</dbReference>